<name>A0A0J7JXK7_LASNI</name>
<dbReference type="EMBL" id="LBMM01024207">
    <property type="protein sequence ID" value="KMQ82606.1"/>
    <property type="molecule type" value="Genomic_DNA"/>
</dbReference>
<dbReference type="FunFam" id="1.10.340.70:FF:000001">
    <property type="entry name" value="Retrovirus-related Pol polyprotein from transposon gypsy-like Protein"/>
    <property type="match status" value="1"/>
</dbReference>
<dbReference type="AlphaFoldDB" id="A0A0J7JXK7"/>
<dbReference type="PANTHER" id="PTHR37984:SF15">
    <property type="entry name" value="INTEGRASE CATALYTIC DOMAIN-CONTAINING PROTEIN"/>
    <property type="match status" value="1"/>
</dbReference>
<dbReference type="Proteomes" id="UP000036403">
    <property type="component" value="Unassembled WGS sequence"/>
</dbReference>
<dbReference type="EC" id="2.7.7.49" evidence="1"/>
<dbReference type="GO" id="GO:0003676">
    <property type="term" value="F:nucleic acid binding"/>
    <property type="evidence" value="ECO:0007669"/>
    <property type="project" value="InterPro"/>
</dbReference>
<dbReference type="Gene3D" id="1.10.340.70">
    <property type="match status" value="1"/>
</dbReference>
<accession>A0A0J7JXK7</accession>
<sequence length="200" mass="23232">MAHVDALSRCVTHVDELPLERRLEFLQLRDPKILEISKELELNESDRFALVDGLVYRKTDGQLKFMIPESMVINILRAYHDDMAHCGSEKTKRGISQNYWFPTMRKRIQDHIDNCLTCVMSNSSPNRFEAKTHLFPLPKMPLDVLHVDHFGPLQETINNYKHVLVVVDALSRFTWLFATKSTGTKETVIQKILYLHLANQ</sequence>
<dbReference type="PaxDb" id="67767-A0A0J7JXK7"/>
<comment type="caution">
    <text evidence="3">The sequence shown here is derived from an EMBL/GenBank/DDBJ whole genome shotgun (WGS) entry which is preliminary data.</text>
</comment>
<gene>
    <name evidence="3" type="ORF">RF55_22410</name>
</gene>
<keyword evidence="4" id="KW-1185">Reference proteome</keyword>
<dbReference type="SUPFAM" id="SSF53098">
    <property type="entry name" value="Ribonuclease H-like"/>
    <property type="match status" value="1"/>
</dbReference>
<dbReference type="InterPro" id="IPR041588">
    <property type="entry name" value="Integrase_H2C2"/>
</dbReference>
<evidence type="ECO:0000313" key="4">
    <source>
        <dbReference type="Proteomes" id="UP000036403"/>
    </source>
</evidence>
<dbReference type="InterPro" id="IPR012337">
    <property type="entry name" value="RNaseH-like_sf"/>
</dbReference>
<dbReference type="STRING" id="67767.A0A0J7JXK7"/>
<dbReference type="OrthoDB" id="7693964at2759"/>
<dbReference type="InterPro" id="IPR036397">
    <property type="entry name" value="RNaseH_sf"/>
</dbReference>
<evidence type="ECO:0000259" key="2">
    <source>
        <dbReference type="Pfam" id="PF17921"/>
    </source>
</evidence>
<dbReference type="GO" id="GO:0003964">
    <property type="term" value="F:RNA-directed DNA polymerase activity"/>
    <property type="evidence" value="ECO:0007669"/>
    <property type="project" value="UniProtKB-EC"/>
</dbReference>
<protein>
    <recommendedName>
        <fullName evidence="1">RNA-directed DNA polymerase</fullName>
        <ecNumber evidence="1">2.7.7.49</ecNumber>
    </recommendedName>
</protein>
<dbReference type="Pfam" id="PF17921">
    <property type="entry name" value="Integrase_H2C2"/>
    <property type="match status" value="1"/>
</dbReference>
<evidence type="ECO:0000313" key="3">
    <source>
        <dbReference type="EMBL" id="KMQ82606.1"/>
    </source>
</evidence>
<dbReference type="PANTHER" id="PTHR37984">
    <property type="entry name" value="PROTEIN CBG26694"/>
    <property type="match status" value="1"/>
</dbReference>
<dbReference type="Gene3D" id="3.30.420.10">
    <property type="entry name" value="Ribonuclease H-like superfamily/Ribonuclease H"/>
    <property type="match status" value="1"/>
</dbReference>
<feature type="domain" description="Integrase zinc-binding" evidence="2">
    <location>
        <begin position="67"/>
        <end position="123"/>
    </location>
</feature>
<evidence type="ECO:0000256" key="1">
    <source>
        <dbReference type="ARBA" id="ARBA00012493"/>
    </source>
</evidence>
<reference evidence="3 4" key="1">
    <citation type="submission" date="2015-04" db="EMBL/GenBank/DDBJ databases">
        <title>Lasius niger genome sequencing.</title>
        <authorList>
            <person name="Konorov E.A."/>
            <person name="Nikitin M.A."/>
            <person name="Kirill M.V."/>
            <person name="Chang P."/>
        </authorList>
    </citation>
    <scope>NUCLEOTIDE SEQUENCE [LARGE SCALE GENOMIC DNA]</scope>
    <source>
        <tissue evidence="3">Whole</tissue>
    </source>
</reference>
<proteinExistence type="predicted"/>
<organism evidence="3 4">
    <name type="scientific">Lasius niger</name>
    <name type="common">Black garden ant</name>
    <dbReference type="NCBI Taxonomy" id="67767"/>
    <lineage>
        <taxon>Eukaryota</taxon>
        <taxon>Metazoa</taxon>
        <taxon>Ecdysozoa</taxon>
        <taxon>Arthropoda</taxon>
        <taxon>Hexapoda</taxon>
        <taxon>Insecta</taxon>
        <taxon>Pterygota</taxon>
        <taxon>Neoptera</taxon>
        <taxon>Endopterygota</taxon>
        <taxon>Hymenoptera</taxon>
        <taxon>Apocrita</taxon>
        <taxon>Aculeata</taxon>
        <taxon>Formicoidea</taxon>
        <taxon>Formicidae</taxon>
        <taxon>Formicinae</taxon>
        <taxon>Lasius</taxon>
        <taxon>Lasius</taxon>
    </lineage>
</organism>
<dbReference type="InterPro" id="IPR050951">
    <property type="entry name" value="Retrovirus_Pol_polyprotein"/>
</dbReference>